<proteinExistence type="predicted"/>
<dbReference type="InterPro" id="IPR029063">
    <property type="entry name" value="SAM-dependent_MTases_sf"/>
</dbReference>
<gene>
    <name evidence="2" type="ORF">ID47_08925</name>
</gene>
<dbReference type="Proteomes" id="UP000028926">
    <property type="component" value="Chromosome"/>
</dbReference>
<dbReference type="RefSeq" id="WP_038465555.1">
    <property type="nucleotide sequence ID" value="NZ_CP008941.1"/>
</dbReference>
<dbReference type="HOGENOM" id="CLU_046586_2_3_5"/>
<dbReference type="eggNOG" id="COG4106">
    <property type="taxonomic scope" value="Bacteria"/>
</dbReference>
<evidence type="ECO:0000313" key="2">
    <source>
        <dbReference type="EMBL" id="AIK96826.1"/>
    </source>
</evidence>
<dbReference type="GO" id="GO:0008757">
    <property type="term" value="F:S-adenosylmethionine-dependent methyltransferase activity"/>
    <property type="evidence" value="ECO:0007669"/>
    <property type="project" value="InterPro"/>
</dbReference>
<dbReference type="InterPro" id="IPR013216">
    <property type="entry name" value="Methyltransf_11"/>
</dbReference>
<organism evidence="2 3">
    <name type="scientific">Candidatus Odyssella acanthamoebae</name>
    <dbReference type="NCBI Taxonomy" id="91604"/>
    <lineage>
        <taxon>Bacteria</taxon>
        <taxon>Pseudomonadati</taxon>
        <taxon>Pseudomonadota</taxon>
        <taxon>Alphaproteobacteria</taxon>
        <taxon>Holosporales</taxon>
        <taxon>Candidatus Paracaedibacteraceae</taxon>
        <taxon>Candidatus Odyssella</taxon>
    </lineage>
</organism>
<dbReference type="Pfam" id="PF08241">
    <property type="entry name" value="Methyltransf_11"/>
    <property type="match status" value="1"/>
</dbReference>
<dbReference type="Gene3D" id="3.40.50.150">
    <property type="entry name" value="Vaccinia Virus protein VP39"/>
    <property type="match status" value="1"/>
</dbReference>
<reference evidence="2 3" key="1">
    <citation type="submission" date="2014-07" db="EMBL/GenBank/DDBJ databases">
        <title>Comparative genomic insights into amoeba endosymbionts belonging to the families of Holosporaceae and Candidatus Midichloriaceae within Rickettsiales.</title>
        <authorList>
            <person name="Wang Z."/>
            <person name="Wu M."/>
        </authorList>
    </citation>
    <scope>NUCLEOTIDE SEQUENCE [LARGE SCALE GENOMIC DNA]</scope>
    <source>
        <strain evidence="2">PRA3</strain>
    </source>
</reference>
<dbReference type="KEGG" id="paca:ID47_08925"/>
<dbReference type="SUPFAM" id="SSF53335">
    <property type="entry name" value="S-adenosyl-L-methionine-dependent methyltransferases"/>
    <property type="match status" value="1"/>
</dbReference>
<dbReference type="STRING" id="91604.ID47_08925"/>
<accession>A0A077AWJ7</accession>
<dbReference type="EMBL" id="CP008941">
    <property type="protein sequence ID" value="AIK96826.1"/>
    <property type="molecule type" value="Genomic_DNA"/>
</dbReference>
<name>A0A077AWJ7_9PROT</name>
<protein>
    <recommendedName>
        <fullName evidence="1">Methyltransferase type 11 domain-containing protein</fullName>
    </recommendedName>
</protein>
<evidence type="ECO:0000259" key="1">
    <source>
        <dbReference type="Pfam" id="PF08241"/>
    </source>
</evidence>
<dbReference type="OrthoDB" id="9802097at2"/>
<keyword evidence="3" id="KW-1185">Reference proteome</keyword>
<dbReference type="CDD" id="cd02440">
    <property type="entry name" value="AdoMet_MTases"/>
    <property type="match status" value="1"/>
</dbReference>
<evidence type="ECO:0000313" key="3">
    <source>
        <dbReference type="Proteomes" id="UP000028926"/>
    </source>
</evidence>
<feature type="domain" description="Methyltransferase type 11" evidence="1">
    <location>
        <begin position="44"/>
        <end position="118"/>
    </location>
</feature>
<dbReference type="PANTHER" id="PTHR43861">
    <property type="entry name" value="TRANS-ACONITATE 2-METHYLTRANSFERASE-RELATED"/>
    <property type="match status" value="1"/>
</dbReference>
<sequence length="229" mass="26108">MKTLIRHNFSRAASTYNEFGRTQHEIATDFARNLSQLKPPSSILEIGCGTGFLSNYLSDYACPLILSDLAADMVAKLNMSAGLPVVFDGEHFPFKASFDWIVSSLAFQWFQHPEKTLPMLKEQCKTLAFTTLGNNNFHEWKKFCTLNNIEDRTRPMLSAADLKTILGPDIHIEETYYPEYHPDWLSFWNGIYKIGAHTSLQPKITRISKSLLQQEPVICSYHVLTVITQ</sequence>
<dbReference type="AlphaFoldDB" id="A0A077AWJ7"/>